<evidence type="ECO:0000313" key="10">
    <source>
        <dbReference type="Proteomes" id="UP000464378"/>
    </source>
</evidence>
<evidence type="ECO:0000256" key="3">
    <source>
        <dbReference type="ARBA" id="ARBA00022748"/>
    </source>
</evidence>
<dbReference type="EMBL" id="LR586016">
    <property type="protein sequence ID" value="VIP04555.1"/>
    <property type="molecule type" value="Genomic_DNA"/>
</dbReference>
<feature type="transmembrane region" description="Helical" evidence="7">
    <location>
        <begin position="47"/>
        <end position="68"/>
    </location>
</feature>
<evidence type="ECO:0000256" key="5">
    <source>
        <dbReference type="ARBA" id="ARBA00023136"/>
    </source>
</evidence>
<organism evidence="9">
    <name type="scientific">Tuwongella immobilis</name>
    <dbReference type="NCBI Taxonomy" id="692036"/>
    <lineage>
        <taxon>Bacteria</taxon>
        <taxon>Pseudomonadati</taxon>
        <taxon>Planctomycetota</taxon>
        <taxon>Planctomycetia</taxon>
        <taxon>Gemmatales</taxon>
        <taxon>Gemmataceae</taxon>
        <taxon>Tuwongella</taxon>
    </lineage>
</organism>
<evidence type="ECO:0000256" key="6">
    <source>
        <dbReference type="SAM" id="MobiDB-lite"/>
    </source>
</evidence>
<feature type="domain" description="ResB-like" evidence="8">
    <location>
        <begin position="575"/>
        <end position="657"/>
    </location>
</feature>
<evidence type="ECO:0000256" key="7">
    <source>
        <dbReference type="SAM" id="Phobius"/>
    </source>
</evidence>
<dbReference type="InParanoid" id="A0A6C2YUG2"/>
<dbReference type="GO" id="GO:0016020">
    <property type="term" value="C:membrane"/>
    <property type="evidence" value="ECO:0007669"/>
    <property type="project" value="UniProtKB-SubCell"/>
</dbReference>
<feature type="transmembrane region" description="Helical" evidence="7">
    <location>
        <begin position="686"/>
        <end position="705"/>
    </location>
</feature>
<evidence type="ECO:0000256" key="1">
    <source>
        <dbReference type="ARBA" id="ARBA00004141"/>
    </source>
</evidence>
<dbReference type="AlphaFoldDB" id="A0A6C2YUG2"/>
<evidence type="ECO:0000259" key="8">
    <source>
        <dbReference type="Pfam" id="PF05140"/>
    </source>
</evidence>
<dbReference type="PANTHER" id="PTHR31566">
    <property type="entry name" value="CYTOCHROME C BIOGENESIS PROTEIN CCS1, CHLOROPLASTIC"/>
    <property type="match status" value="1"/>
</dbReference>
<name>A0A6C2YUG2_9BACT</name>
<gene>
    <name evidence="9" type="ORF">GMBLW1_46380</name>
</gene>
<evidence type="ECO:0000313" key="9">
    <source>
        <dbReference type="EMBL" id="VIP04555.1"/>
    </source>
</evidence>
<feature type="region of interest" description="Disordered" evidence="6">
    <location>
        <begin position="1"/>
        <end position="33"/>
    </location>
</feature>
<reference evidence="9" key="1">
    <citation type="submission" date="2019-04" db="EMBL/GenBank/DDBJ databases">
        <authorList>
            <consortium name="Science for Life Laboratories"/>
        </authorList>
    </citation>
    <scope>NUCLEOTIDE SEQUENCE</scope>
    <source>
        <strain evidence="9">MBLW1</strain>
    </source>
</reference>
<evidence type="ECO:0000256" key="2">
    <source>
        <dbReference type="ARBA" id="ARBA00022692"/>
    </source>
</evidence>
<dbReference type="KEGG" id="tim:GMBLW1_46380"/>
<feature type="transmembrane region" description="Helical" evidence="7">
    <location>
        <begin position="88"/>
        <end position="106"/>
    </location>
</feature>
<dbReference type="GO" id="GO:0017004">
    <property type="term" value="P:cytochrome complex assembly"/>
    <property type="evidence" value="ECO:0007669"/>
    <property type="project" value="UniProtKB-KW"/>
</dbReference>
<keyword evidence="3" id="KW-0201">Cytochrome c-type biogenesis</keyword>
<evidence type="ECO:0000256" key="4">
    <source>
        <dbReference type="ARBA" id="ARBA00022989"/>
    </source>
</evidence>
<dbReference type="Pfam" id="PF05140">
    <property type="entry name" value="ResB"/>
    <property type="match status" value="1"/>
</dbReference>
<dbReference type="InterPro" id="IPR023494">
    <property type="entry name" value="Cyt_c_bgen_Ccs1/CcsB/ResB"/>
</dbReference>
<dbReference type="Proteomes" id="UP000464378">
    <property type="component" value="Chromosome"/>
</dbReference>
<protein>
    <recommendedName>
        <fullName evidence="8">ResB-like domain-containing protein</fullName>
    </recommendedName>
</protein>
<sequence length="720" mass="79270">MATNKLRSTSPAPAAASATSVTDAPTPSPRSATRTPLERFAIRMARWVGSLHVAVIAMLILVAVLTIGTMVESYYTGKLAQELVYRTWWFNLLMGVLFLNILFAALKKIPWKRHQTGFVITHIGLLLLIVGGVVNSFTGTDALMALVSEENEQAARQGVLQESNLAKDPDQSFLEVRWPKRYGSEVRGYDFHPGTISWRSDEFFRLKLDPMLNVLSWMAHPIPKSWSVDLGHGATLEVLNFYSHANLNSYRAVKDDSKIPDMAGPAISLELKNPRIGEKLTAWLGTDTARSMFQSVQDIALVQMASKALLSPAQLREFQNPPEVGTAGNCGQLVLIWNNEPIRIPVATVLGQPAFPIGNSGWAVKVNGYYAESRSGDGPYDLATELKKTPFNPEVALEFVPPTPNSPAIAAKISSRLNGQFSNLQGRSLPAELQAWYHAPDYRYGYDQFRAVLDLAITQDGKVFYRSFNSGTKAVDGAAPAAGEAPPLGPMMTQGKFSFEKTGEIIGNAPVVIWGAMQWQLRIPTFYKLAMPSIAPENKRPGLDHPQYNAAILCRLTLGKDSKTFTVGKPKYGRAFENIEVGGERLQIAFSEKSIELPFAIKLLRAEETSDPGTRSAASYSSFVQINDTRNKAFEESHITMNQPLEYGGYKIFQTGMDIDRLPPNPDTAKPVAISTFTVSNDPGLFLKYLGSIFLALGIATMFYMKAYFVKPRTRTPVAA</sequence>
<feature type="transmembrane region" description="Helical" evidence="7">
    <location>
        <begin position="118"/>
        <end position="137"/>
    </location>
</feature>
<dbReference type="InterPro" id="IPR007816">
    <property type="entry name" value="ResB-like_domain"/>
</dbReference>
<keyword evidence="2 7" id="KW-0812">Transmembrane</keyword>
<keyword evidence="4 7" id="KW-1133">Transmembrane helix</keyword>
<keyword evidence="5 7" id="KW-0472">Membrane</keyword>
<feature type="compositionally biased region" description="Low complexity" evidence="6">
    <location>
        <begin position="8"/>
        <end position="33"/>
    </location>
</feature>
<comment type="subcellular location">
    <subcellularLocation>
        <location evidence="1">Membrane</location>
        <topology evidence="1">Multi-pass membrane protein</topology>
    </subcellularLocation>
</comment>
<dbReference type="EMBL" id="LR593887">
    <property type="protein sequence ID" value="VTS06471.1"/>
    <property type="molecule type" value="Genomic_DNA"/>
</dbReference>
<proteinExistence type="predicted"/>
<accession>A0A6C2YUG2</accession>
<keyword evidence="10" id="KW-1185">Reference proteome</keyword>
<dbReference type="RefSeq" id="WP_162659626.1">
    <property type="nucleotide sequence ID" value="NZ_LR593887.1"/>
</dbReference>